<dbReference type="Proteomes" id="UP000887565">
    <property type="component" value="Unplaced"/>
</dbReference>
<proteinExistence type="predicted"/>
<dbReference type="WBParaSite" id="nRc.2.0.1.t47822-RA">
    <property type="protein sequence ID" value="nRc.2.0.1.t47822-RA"/>
    <property type="gene ID" value="nRc.2.0.1.g47822"/>
</dbReference>
<keyword evidence="1" id="KW-1185">Reference proteome</keyword>
<accession>A0A915LAF4</accession>
<evidence type="ECO:0000313" key="2">
    <source>
        <dbReference type="WBParaSite" id="nRc.2.0.1.t47822-RA"/>
    </source>
</evidence>
<organism evidence="1 2">
    <name type="scientific">Romanomermis culicivorax</name>
    <name type="common">Nematode worm</name>
    <dbReference type="NCBI Taxonomy" id="13658"/>
    <lineage>
        <taxon>Eukaryota</taxon>
        <taxon>Metazoa</taxon>
        <taxon>Ecdysozoa</taxon>
        <taxon>Nematoda</taxon>
        <taxon>Enoplea</taxon>
        <taxon>Dorylaimia</taxon>
        <taxon>Mermithida</taxon>
        <taxon>Mermithoidea</taxon>
        <taxon>Mermithidae</taxon>
        <taxon>Romanomermis</taxon>
    </lineage>
</organism>
<sequence>MANNFYAKPTVFMGSMTQHFAYSLYSTPEYLFLKMEHQFMLDENMALFIVVEDILTRNIKDELIKP</sequence>
<protein>
    <submittedName>
        <fullName evidence="2">Uncharacterized protein</fullName>
    </submittedName>
</protein>
<evidence type="ECO:0000313" key="1">
    <source>
        <dbReference type="Proteomes" id="UP000887565"/>
    </source>
</evidence>
<dbReference type="AlphaFoldDB" id="A0A915LAF4"/>
<reference evidence="2" key="1">
    <citation type="submission" date="2022-11" db="UniProtKB">
        <authorList>
            <consortium name="WormBaseParasite"/>
        </authorList>
    </citation>
    <scope>IDENTIFICATION</scope>
</reference>
<name>A0A915LAF4_ROMCU</name>